<dbReference type="InterPro" id="IPR007430">
    <property type="entry name" value="VirB8"/>
</dbReference>
<feature type="domain" description="Bacterial virulence protein VirB8" evidence="6">
    <location>
        <begin position="37"/>
        <end position="245"/>
    </location>
</feature>
<protein>
    <submittedName>
        <fullName evidence="7">TrbF Type IV secretory pathway, TrbF components</fullName>
    </submittedName>
</protein>
<organism evidence="7">
    <name type="scientific">uncultured Caudovirales phage</name>
    <dbReference type="NCBI Taxonomy" id="2100421"/>
    <lineage>
        <taxon>Viruses</taxon>
        <taxon>Duplodnaviria</taxon>
        <taxon>Heunggongvirae</taxon>
        <taxon>Uroviricota</taxon>
        <taxon>Caudoviricetes</taxon>
        <taxon>Peduoviridae</taxon>
        <taxon>Maltschvirus</taxon>
        <taxon>Maltschvirus maltsch</taxon>
    </lineage>
</organism>
<dbReference type="EMBL" id="LR797181">
    <property type="protein sequence ID" value="CAB4192257.1"/>
    <property type="molecule type" value="Genomic_DNA"/>
</dbReference>
<evidence type="ECO:0000313" key="7">
    <source>
        <dbReference type="EMBL" id="CAB4192257.1"/>
    </source>
</evidence>
<sequence>MDKRILKSIFGKRKVATEEDDNVEILVASNSVIYDHARKNWNDRIKEVARQRDLAYIAAGIAWVFAGSALGGVIYIGAQSKFVPYVVEINKLNDAALAAPVQQRQASPYEERAAIANWIINARSIISDPEGQNRNISNAWDMLSVPSPASQKFQEEREGSGHPYVRSQKELVSIDGSAKGITLTVIGDTWTGVWTEITRNPKTGQIAYKKDWRMQIVTKRMPVNNLEDALKNWTGLFITDYSASEVGGHGNG</sequence>
<dbReference type="GO" id="GO:0016020">
    <property type="term" value="C:membrane"/>
    <property type="evidence" value="ECO:0007669"/>
    <property type="project" value="UniProtKB-SubCell"/>
</dbReference>
<evidence type="ECO:0000256" key="1">
    <source>
        <dbReference type="ARBA" id="ARBA00004167"/>
    </source>
</evidence>
<comment type="subcellular location">
    <subcellularLocation>
        <location evidence="1">Membrane</location>
        <topology evidence="1">Single-pass membrane protein</topology>
    </subcellularLocation>
</comment>
<reference evidence="7" key="1">
    <citation type="submission" date="2020-05" db="EMBL/GenBank/DDBJ databases">
        <authorList>
            <person name="Chiriac C."/>
            <person name="Salcher M."/>
            <person name="Ghai R."/>
            <person name="Kavagutti S V."/>
        </authorList>
    </citation>
    <scope>NUCLEOTIDE SEQUENCE</scope>
</reference>
<keyword evidence="4 5" id="KW-0472">Membrane</keyword>
<evidence type="ECO:0000259" key="6">
    <source>
        <dbReference type="Pfam" id="PF04335"/>
    </source>
</evidence>
<keyword evidence="3 5" id="KW-1133">Transmembrane helix</keyword>
<dbReference type="InterPro" id="IPR032710">
    <property type="entry name" value="NTF2-like_dom_sf"/>
</dbReference>
<evidence type="ECO:0000256" key="4">
    <source>
        <dbReference type="ARBA" id="ARBA00023136"/>
    </source>
</evidence>
<feature type="transmembrane region" description="Helical" evidence="5">
    <location>
        <begin position="54"/>
        <end position="78"/>
    </location>
</feature>
<evidence type="ECO:0000256" key="2">
    <source>
        <dbReference type="ARBA" id="ARBA00022692"/>
    </source>
</evidence>
<dbReference type="InterPro" id="IPR035658">
    <property type="entry name" value="TrbF"/>
</dbReference>
<accession>A0A6J5RD10</accession>
<dbReference type="SUPFAM" id="SSF54427">
    <property type="entry name" value="NTF2-like"/>
    <property type="match status" value="1"/>
</dbReference>
<evidence type="ECO:0000256" key="5">
    <source>
        <dbReference type="SAM" id="Phobius"/>
    </source>
</evidence>
<evidence type="ECO:0000256" key="3">
    <source>
        <dbReference type="ARBA" id="ARBA00022989"/>
    </source>
</evidence>
<gene>
    <name evidence="7" type="ORF">UFOVP1244_13</name>
</gene>
<proteinExistence type="predicted"/>
<name>A0A6J5RD10_9CAUD</name>
<keyword evidence="2 5" id="KW-0812">Transmembrane</keyword>
<dbReference type="Gene3D" id="3.10.450.230">
    <property type="entry name" value="VirB8 protein"/>
    <property type="match status" value="1"/>
</dbReference>
<dbReference type="Pfam" id="PF04335">
    <property type="entry name" value="VirB8"/>
    <property type="match status" value="1"/>
</dbReference>
<dbReference type="CDD" id="cd16425">
    <property type="entry name" value="TrbF"/>
    <property type="match status" value="1"/>
</dbReference>